<sequence>MRDIDKLINQYKEILNEIKQLPEAKVTEKNFRMAGIISDLITRFSTDSKKTVIVGGLSVNYYTEGEYATQDIDIIARINQKIEDILKELGFVKTSGRHFSNDDLKIYIEFPSEPLEADPSRLVHIETQDGFQVSMIGLDDILIDRIRARVNWKEGIQTKWIRQLWIKHKVRFDVKYIEEKLKNEELEFFKQLQNAYEDIHQTAIGRNEKFKMELEILYEDQQENRVFYNISSLDNNLILILAPESYCEDVGEFGGYFAMSFYPVLNIFMCDEFVEEFVEIANNPVIGVTLEEAIDFIKVIQQKDLKENIKATNNYDVLIRLLKNI</sequence>
<dbReference type="AlphaFoldDB" id="A0AAW8UD64"/>
<evidence type="ECO:0000313" key="2">
    <source>
        <dbReference type="Proteomes" id="UP001268577"/>
    </source>
</evidence>
<organism evidence="1 2">
    <name type="scientific">Vagococcus carniphilus</name>
    <dbReference type="NCBI Taxonomy" id="218144"/>
    <lineage>
        <taxon>Bacteria</taxon>
        <taxon>Bacillati</taxon>
        <taxon>Bacillota</taxon>
        <taxon>Bacilli</taxon>
        <taxon>Lactobacillales</taxon>
        <taxon>Enterococcaceae</taxon>
        <taxon>Vagococcus</taxon>
    </lineage>
</organism>
<protein>
    <recommendedName>
        <fullName evidence="3">Nucleotidyltransferase</fullName>
    </recommendedName>
</protein>
<dbReference type="EMBL" id="JARQBZ010000042">
    <property type="protein sequence ID" value="MDT2835187.1"/>
    <property type="molecule type" value="Genomic_DNA"/>
</dbReference>
<comment type="caution">
    <text evidence="1">The sequence shown here is derived from an EMBL/GenBank/DDBJ whole genome shotgun (WGS) entry which is preliminary data.</text>
</comment>
<accession>A0AAW8UD64</accession>
<reference evidence="1" key="1">
    <citation type="submission" date="2023-03" db="EMBL/GenBank/DDBJ databases">
        <authorList>
            <person name="Shen W."/>
            <person name="Cai J."/>
        </authorList>
    </citation>
    <scope>NUCLEOTIDE SEQUENCE</scope>
    <source>
        <strain evidence="1">P96-3</strain>
    </source>
</reference>
<gene>
    <name evidence="1" type="ORF">P7H70_14215</name>
</gene>
<name>A0AAW8UD64_9ENTE</name>
<proteinExistence type="predicted"/>
<dbReference type="RefSeq" id="WP_311867419.1">
    <property type="nucleotide sequence ID" value="NZ_JARQBZ010000042.1"/>
</dbReference>
<evidence type="ECO:0000313" key="1">
    <source>
        <dbReference type="EMBL" id="MDT2835187.1"/>
    </source>
</evidence>
<dbReference type="Proteomes" id="UP001268577">
    <property type="component" value="Unassembled WGS sequence"/>
</dbReference>
<evidence type="ECO:0008006" key="3">
    <source>
        <dbReference type="Google" id="ProtNLM"/>
    </source>
</evidence>